<comment type="caution">
    <text evidence="2">The sequence shown here is derived from an EMBL/GenBank/DDBJ whole genome shotgun (WGS) entry which is preliminary data.</text>
</comment>
<dbReference type="Gene3D" id="3.40.50.880">
    <property type="match status" value="1"/>
</dbReference>
<proteinExistence type="predicted"/>
<dbReference type="Proteomes" id="UP001501074">
    <property type="component" value="Unassembled WGS sequence"/>
</dbReference>
<dbReference type="EMBL" id="BAAAZO010000012">
    <property type="protein sequence ID" value="GAA3633558.1"/>
    <property type="molecule type" value="Genomic_DNA"/>
</dbReference>
<organism evidence="2 3">
    <name type="scientific">Kineosporia mesophila</name>
    <dbReference type="NCBI Taxonomy" id="566012"/>
    <lineage>
        <taxon>Bacteria</taxon>
        <taxon>Bacillati</taxon>
        <taxon>Actinomycetota</taxon>
        <taxon>Actinomycetes</taxon>
        <taxon>Kineosporiales</taxon>
        <taxon>Kineosporiaceae</taxon>
        <taxon>Kineosporia</taxon>
    </lineage>
</organism>
<protein>
    <recommendedName>
        <fullName evidence="1">ThuA-like domain-containing protein</fullName>
    </recommendedName>
</protein>
<sequence>MRALIVSGAGRYADPWHPFPATSPLLAGILEAAGFATTIDEDVDGALADLDGVDLLVVNAGDPWRNDAGDAGDAGDAASRPGAFTAALARGLGVLALHCAVASLRDYPDWAPAIGALWLPTVSFHPPAGEADITGLGLPTGEPVESFRLFDERYCRLQPVGHSRVVARHAGPTGPEPTAWVREHAGARIAVDVLGHDERSYASPGHRRLVRQLALWAVRPFPSVIGPTFPD</sequence>
<evidence type="ECO:0000313" key="3">
    <source>
        <dbReference type="Proteomes" id="UP001501074"/>
    </source>
</evidence>
<keyword evidence="3" id="KW-1185">Reference proteome</keyword>
<accession>A0ABP7AJ98</accession>
<feature type="domain" description="ThuA-like" evidence="1">
    <location>
        <begin position="3"/>
        <end position="217"/>
    </location>
</feature>
<dbReference type="RefSeq" id="WP_231485666.1">
    <property type="nucleotide sequence ID" value="NZ_BAAAZO010000012.1"/>
</dbReference>
<name>A0ABP7AJ98_9ACTN</name>
<dbReference type="InterPro" id="IPR029010">
    <property type="entry name" value="ThuA-like"/>
</dbReference>
<evidence type="ECO:0000259" key="1">
    <source>
        <dbReference type="Pfam" id="PF06283"/>
    </source>
</evidence>
<evidence type="ECO:0000313" key="2">
    <source>
        <dbReference type="EMBL" id="GAA3633558.1"/>
    </source>
</evidence>
<gene>
    <name evidence="2" type="ORF">GCM10022223_59870</name>
</gene>
<dbReference type="InterPro" id="IPR029062">
    <property type="entry name" value="Class_I_gatase-like"/>
</dbReference>
<reference evidence="3" key="1">
    <citation type="journal article" date="2019" name="Int. J. Syst. Evol. Microbiol.">
        <title>The Global Catalogue of Microorganisms (GCM) 10K type strain sequencing project: providing services to taxonomists for standard genome sequencing and annotation.</title>
        <authorList>
            <consortium name="The Broad Institute Genomics Platform"/>
            <consortium name="The Broad Institute Genome Sequencing Center for Infectious Disease"/>
            <person name="Wu L."/>
            <person name="Ma J."/>
        </authorList>
    </citation>
    <scope>NUCLEOTIDE SEQUENCE [LARGE SCALE GENOMIC DNA]</scope>
    <source>
        <strain evidence="3">JCM 16902</strain>
    </source>
</reference>
<dbReference type="Pfam" id="PF06283">
    <property type="entry name" value="ThuA"/>
    <property type="match status" value="1"/>
</dbReference>
<dbReference type="SUPFAM" id="SSF52317">
    <property type="entry name" value="Class I glutamine amidotransferase-like"/>
    <property type="match status" value="1"/>
</dbReference>